<dbReference type="GO" id="GO:0007264">
    <property type="term" value="P:small GTPase-mediated signal transduction"/>
    <property type="evidence" value="ECO:0007669"/>
    <property type="project" value="InterPro"/>
</dbReference>
<feature type="region of interest" description="Disordered" evidence="3">
    <location>
        <begin position="63"/>
        <end position="83"/>
    </location>
</feature>
<proteinExistence type="inferred from homology"/>
<feature type="region of interest" description="Disordered" evidence="3">
    <location>
        <begin position="102"/>
        <end position="167"/>
    </location>
</feature>
<dbReference type="InterPro" id="IPR043161">
    <property type="entry name" value="DOCK_C_lobe_A"/>
</dbReference>
<sequence>MGNTTRNPDLILTDAKETYSSSPSKSQKSGSYLRQSGLLTPFAWTAVDLSNAVSHFQDFQVSPRRRHTSACERLQSTDHKEVQSQRMLEVFRRPRLFSESGDLLRRPSRNRTISNDRLADFHHPEKPHESTHTRECDEKQPNSNSSEESLAGWTSNSSSYDSQDDPPKIGLNLCLTTRTFIKKDLTVGNHTFEIERTLLEVFKLKSVSGASVASQNPWVHDVPPQLSHGHPLRRIKTMTGQAELTISGQIVAPWELARRLKNTTIYSAEGDHLRTGESEILMQEVLEFPTPRRIFPFNRPRNLLYIYPQSVSFIGSKPSSKNIKIAVQLRHENSTGCRLIPAFPVGIVTDRFRTEACTHVIFKNKSPEYVDEIKVVLPPNLDSNHYLLFTFINVTISSHEMTESVLGYSWLPLLSDGRICAGDDTLYVTHNSPTLQMTQTKPSVSEFPSGNQKETIRIFDPSKTAFRVRVVPVSSLYQGDAPTRSIVEVCASANLAETIKLMGERDIFSEQPELNPQSPTPPLLAHIAHTELSYLVLHFGPIMDGLLQALGTSLLQGGGMSAQNLINLLSLYVHRISTGLSDWNERGTGRNHLMCAYLSGIGGRSTEDAVPYLLSGFPMFGLSWIDDVYENIPTSNDQPPKKLHEELLLCLLSQVITKTVFYKHFHEDTFWFFLELLIRTLLVECKGDEDAATQRFLEDLVQFTQEVAKQLSQHIQSSANEEAFEKATGINRALSFFIQDLFGCLNAFDVYRLIVTYLREVDSAIGDLLTPTNASDGLMTMSRAMKVHNLELLKLGLLQVASATPLYSAINVPDPLLLPANVHPINQALYFDQPSRDTDILRDPTYQRLHFLPAVLLGEAKACLQHSDRILQETALGAIWCLMKTHESESRVTAGEKQGILRDVSAVYIPLLDLACDHAPSLYASWIHAMQREEEVGLDIEKLSSASEMHRSISGTLKRPSRILSSVNPKERVKKIVRRSSCTPDRAALGTKYSPGPPRDRLRSLAVANKWVLSVLPQTDSFFKPSGSESEKTGKFDDSIVQLLLLEVLWVLHHALDEVLQRWLVRGGIQKTQNLVVLLILSFHYFEFTKDTVHQGDEYTMKSASDAPNECPSDTRALEDVTVTEFTRSGDVTWQNIDKTVKKDGEKAKRLFLMVTSIVCRTFKLIVNAFDQTAPVDQMQDSKTEEVYSKLIASNTINNIFAAYIFGLSTHQCVKTFRLLCYGVCELISRFPNYFFNDAPVTSFALCRVLLPYCSSPLLKLRNIANAVIFCLFQQNHIIHKHFYQLNCQMTLALHMHIFPNEPFFDPSFSWLSKRLDAIGRCLSDVSESNPKHQWTSLLPPLLHEVEGASEFPTRPPNAPPDARTVLMRTLLPEFFRELKDYANKEAAEETVEVTDSEPRPVLNGFRETLKQINCRVAEASFKTQIDALVDMWQDMFTCNLRLHDHQCQHTDSQTLEREDQIFLADLIIRLASVCRIVPELRQYWLLRLAKIHLIFNQPAEAAQSIVHALAVDVEQLVSRECDQTFASSNEGADSLARQLMNSNLLEESSLEVAVCLPACLPASRFLFSTGSRSSDESRQTKAMGTPVKRLCCIIEKAVECFYRAEQYEQVPPLCQWLLPVFYSSGELESLARLHGIIRDSYAFINDLGKPRRLFSSYFRVGFYGSVFEDHNGKEFIYKEAPLTKLAEITARLKEFYSQKFSGKTVEVIQDSNQVSSENLTGTNAYLQITYVEPYFMDFELRKRKTEFARSMGIKRFVMVTPFTQTGSAHGSISEQYKRKVIMTTARCFPYLNTRLPVVSREEVILSPIEVALEDVAKRNEQLEHALQGDPPDAKFLQMVLQGCISATVNQGPVEVASAFLAKRKLPPEHTGDSDDGQDEEADVIDEDQNELRLCLKEFLHKSQEAVHLNRKLIGQDQEEYQRELERNFGQIKLQMEPFLKPPKSLRDALL</sequence>
<dbReference type="InterPro" id="IPR043162">
    <property type="entry name" value="DOCK_C_lobe_C"/>
</dbReference>
<evidence type="ECO:0000313" key="6">
    <source>
        <dbReference type="WBParaSite" id="MCU_000527-RC"/>
    </source>
</evidence>
<dbReference type="InterPro" id="IPR046773">
    <property type="entry name" value="DOCKER_Lobe_C"/>
</dbReference>
<dbReference type="InterPro" id="IPR046770">
    <property type="entry name" value="DOCKER_Lobe_B"/>
</dbReference>
<dbReference type="Pfam" id="PF06920">
    <property type="entry name" value="DHR-2_Lobe_A"/>
    <property type="match status" value="1"/>
</dbReference>
<dbReference type="Pfam" id="PF14429">
    <property type="entry name" value="DOCK-C2"/>
    <property type="match status" value="1"/>
</dbReference>
<dbReference type="Gene3D" id="2.60.40.150">
    <property type="entry name" value="C2 domain"/>
    <property type="match status" value="1"/>
</dbReference>
<dbReference type="InterPro" id="IPR027007">
    <property type="entry name" value="C2_DOCK-type_domain"/>
</dbReference>
<evidence type="ECO:0000259" key="4">
    <source>
        <dbReference type="PROSITE" id="PS51650"/>
    </source>
</evidence>
<feature type="domain" description="C2 DOCK-type" evidence="4">
    <location>
        <begin position="301"/>
        <end position="473"/>
    </location>
</feature>
<dbReference type="Gene3D" id="1.25.40.410">
    <property type="match status" value="1"/>
</dbReference>
<dbReference type="InterPro" id="IPR027357">
    <property type="entry name" value="DOCKER_dom"/>
</dbReference>
<dbReference type="PANTHER" id="PTHR23317:SF76">
    <property type="entry name" value="LD20667P"/>
    <property type="match status" value="1"/>
</dbReference>
<protein>
    <submittedName>
        <fullName evidence="6">C2 DOCK-type domain-containing protein</fullName>
    </submittedName>
</protein>
<dbReference type="Pfam" id="PF20422">
    <property type="entry name" value="DHR-2_Lobe_B"/>
    <property type="match status" value="1"/>
</dbReference>
<name>A0A5K3EHA7_MESCO</name>
<keyword evidence="1" id="KW-0344">Guanine-nucleotide releasing factor</keyword>
<evidence type="ECO:0000256" key="3">
    <source>
        <dbReference type="SAM" id="MobiDB-lite"/>
    </source>
</evidence>
<dbReference type="Gene3D" id="1.20.58.740">
    <property type="match status" value="1"/>
</dbReference>
<comment type="similarity">
    <text evidence="2">Belongs to the DOCK family.</text>
</comment>
<dbReference type="PANTHER" id="PTHR23317">
    <property type="entry name" value="DEDICATOR OF CYTOKINESIS DOCK"/>
    <property type="match status" value="1"/>
</dbReference>
<organism evidence="6">
    <name type="scientific">Mesocestoides corti</name>
    <name type="common">Flatworm</name>
    <dbReference type="NCBI Taxonomy" id="53468"/>
    <lineage>
        <taxon>Eukaryota</taxon>
        <taxon>Metazoa</taxon>
        <taxon>Spiralia</taxon>
        <taxon>Lophotrochozoa</taxon>
        <taxon>Platyhelminthes</taxon>
        <taxon>Cestoda</taxon>
        <taxon>Eucestoda</taxon>
        <taxon>Cyclophyllidea</taxon>
        <taxon>Mesocestoididae</taxon>
        <taxon>Mesocestoides</taxon>
    </lineage>
</organism>
<accession>A0A5K3EHA7</accession>
<feature type="domain" description="DOCKER" evidence="5">
    <location>
        <begin position="1473"/>
        <end position="1945"/>
    </location>
</feature>
<dbReference type="GO" id="GO:0005085">
    <property type="term" value="F:guanyl-nucleotide exchange factor activity"/>
    <property type="evidence" value="ECO:0007669"/>
    <property type="project" value="UniProtKB-KW"/>
</dbReference>
<feature type="compositionally biased region" description="Basic and acidic residues" evidence="3">
    <location>
        <begin position="117"/>
        <end position="140"/>
    </location>
</feature>
<evidence type="ECO:0000256" key="1">
    <source>
        <dbReference type="ARBA" id="ARBA00022658"/>
    </source>
</evidence>
<evidence type="ECO:0000259" key="5">
    <source>
        <dbReference type="PROSITE" id="PS51651"/>
    </source>
</evidence>
<dbReference type="WBParaSite" id="MCU_000527-RC">
    <property type="protein sequence ID" value="MCU_000527-RC"/>
    <property type="gene ID" value="MCU_000527"/>
</dbReference>
<dbReference type="PROSITE" id="PS51650">
    <property type="entry name" value="C2_DOCK"/>
    <property type="match status" value="1"/>
</dbReference>
<dbReference type="Pfam" id="PF20421">
    <property type="entry name" value="DHR-2_Lobe_C"/>
    <property type="match status" value="1"/>
</dbReference>
<dbReference type="InterPro" id="IPR046769">
    <property type="entry name" value="DOCKER_Lobe_A"/>
</dbReference>
<dbReference type="PROSITE" id="PS51651">
    <property type="entry name" value="DOCKER"/>
    <property type="match status" value="1"/>
</dbReference>
<feature type="compositionally biased region" description="Polar residues" evidence="3">
    <location>
        <begin position="141"/>
        <end position="161"/>
    </location>
</feature>
<evidence type="ECO:0000256" key="2">
    <source>
        <dbReference type="PROSITE-ProRule" id="PRU00983"/>
    </source>
</evidence>
<reference evidence="6" key="1">
    <citation type="submission" date="2019-11" db="UniProtKB">
        <authorList>
            <consortium name="WormBaseParasite"/>
        </authorList>
    </citation>
    <scope>IDENTIFICATION</scope>
</reference>
<dbReference type="InterPro" id="IPR026791">
    <property type="entry name" value="DOCK"/>
</dbReference>
<dbReference type="InterPro" id="IPR035892">
    <property type="entry name" value="C2_domain_sf"/>
</dbReference>